<evidence type="ECO:0000256" key="5">
    <source>
        <dbReference type="ARBA" id="ARBA00022741"/>
    </source>
</evidence>
<dbReference type="PANTHER" id="PTHR11566">
    <property type="entry name" value="DYNAMIN"/>
    <property type="match status" value="1"/>
</dbReference>
<dbReference type="GO" id="GO:0005525">
    <property type="term" value="F:GTP binding"/>
    <property type="evidence" value="ECO:0007669"/>
    <property type="project" value="UniProtKB-KW"/>
</dbReference>
<keyword evidence="5 12" id="KW-0547">Nucleotide-binding</keyword>
<dbReference type="InterPro" id="IPR022812">
    <property type="entry name" value="Dynamin"/>
</dbReference>
<dbReference type="InterPro" id="IPR003130">
    <property type="entry name" value="GED"/>
</dbReference>
<organism evidence="17 18">
    <name type="scientific">Phytophthora kernoviae</name>
    <dbReference type="NCBI Taxonomy" id="325452"/>
    <lineage>
        <taxon>Eukaryota</taxon>
        <taxon>Sar</taxon>
        <taxon>Stramenopiles</taxon>
        <taxon>Oomycota</taxon>
        <taxon>Peronosporomycetes</taxon>
        <taxon>Peronosporales</taxon>
        <taxon>Peronosporaceae</taxon>
        <taxon>Phytophthora</taxon>
    </lineage>
</organism>
<evidence type="ECO:0000313" key="18">
    <source>
        <dbReference type="Proteomes" id="UP000277300"/>
    </source>
</evidence>
<gene>
    <name evidence="16" type="ORF">BBJ29_002052</name>
    <name evidence="17" type="ORF">BBP00_00004032</name>
</gene>
<keyword evidence="7" id="KW-0378">Hydrolase</keyword>
<evidence type="ECO:0000313" key="17">
    <source>
        <dbReference type="EMBL" id="RLN63579.1"/>
    </source>
</evidence>
<dbReference type="GO" id="GO:0003924">
    <property type="term" value="F:GTPase activity"/>
    <property type="evidence" value="ECO:0007669"/>
    <property type="project" value="InterPro"/>
</dbReference>
<dbReference type="GO" id="GO:0008017">
    <property type="term" value="F:microtubule binding"/>
    <property type="evidence" value="ECO:0007669"/>
    <property type="project" value="TreeGrafter"/>
</dbReference>
<dbReference type="GO" id="GO:0005829">
    <property type="term" value="C:cytosol"/>
    <property type="evidence" value="ECO:0007669"/>
    <property type="project" value="UniProtKB-SubCell"/>
</dbReference>
<keyword evidence="8" id="KW-0446">Lipid-binding</keyword>
<dbReference type="Proteomes" id="UP000277300">
    <property type="component" value="Unassembled WGS sequence"/>
</dbReference>
<dbReference type="PROSITE" id="PS00410">
    <property type="entry name" value="G_DYNAMIN_1"/>
    <property type="match status" value="1"/>
</dbReference>
<dbReference type="Gene3D" id="1.20.120.1240">
    <property type="entry name" value="Dynamin, middle domain"/>
    <property type="match status" value="1"/>
</dbReference>
<dbReference type="OrthoDB" id="5061070at2759"/>
<dbReference type="InterPro" id="IPR001401">
    <property type="entry name" value="Dynamin_GTPase"/>
</dbReference>
<evidence type="ECO:0000256" key="4">
    <source>
        <dbReference type="ARBA" id="ARBA00022490"/>
    </source>
</evidence>
<evidence type="ECO:0000256" key="9">
    <source>
        <dbReference type="ARBA" id="ARBA00023128"/>
    </source>
</evidence>
<evidence type="ECO:0000256" key="1">
    <source>
        <dbReference type="ARBA" id="ARBA00004294"/>
    </source>
</evidence>
<protein>
    <recommendedName>
        <fullName evidence="3">dynamin GTPase</fullName>
        <ecNumber evidence="3">3.6.5.5</ecNumber>
    </recommendedName>
</protein>
<evidence type="ECO:0000259" key="14">
    <source>
        <dbReference type="PROSITE" id="PS51388"/>
    </source>
</evidence>
<evidence type="ECO:0000256" key="12">
    <source>
        <dbReference type="RuleBase" id="RU003932"/>
    </source>
</evidence>
<feature type="region of interest" description="Disordered" evidence="13">
    <location>
        <begin position="522"/>
        <end position="592"/>
    </location>
</feature>
<dbReference type="InterPro" id="IPR045063">
    <property type="entry name" value="Dynamin_N"/>
</dbReference>
<evidence type="ECO:0000256" key="8">
    <source>
        <dbReference type="ARBA" id="ARBA00023121"/>
    </source>
</evidence>
<dbReference type="InterPro" id="IPR030381">
    <property type="entry name" value="G_DYNAMIN_dom"/>
</dbReference>
<dbReference type="EMBL" id="MBAD02001609">
    <property type="protein sequence ID" value="RLN53084.1"/>
    <property type="molecule type" value="Genomic_DNA"/>
</dbReference>
<dbReference type="InterPro" id="IPR020850">
    <property type="entry name" value="GED_dom"/>
</dbReference>
<evidence type="ECO:0000256" key="13">
    <source>
        <dbReference type="SAM" id="MobiDB-lite"/>
    </source>
</evidence>
<dbReference type="GO" id="GO:0005874">
    <property type="term" value="C:microtubule"/>
    <property type="evidence" value="ECO:0007669"/>
    <property type="project" value="TreeGrafter"/>
</dbReference>
<dbReference type="PROSITE" id="PS51718">
    <property type="entry name" value="G_DYNAMIN_2"/>
    <property type="match status" value="1"/>
</dbReference>
<feature type="domain" description="GED" evidence="14">
    <location>
        <begin position="615"/>
        <end position="706"/>
    </location>
</feature>
<evidence type="ECO:0000256" key="3">
    <source>
        <dbReference type="ARBA" id="ARBA00011980"/>
    </source>
</evidence>
<evidence type="ECO:0000256" key="11">
    <source>
        <dbReference type="ARBA" id="ARBA00023136"/>
    </source>
</evidence>
<dbReference type="SMART" id="SM00302">
    <property type="entry name" value="GED"/>
    <property type="match status" value="1"/>
</dbReference>
<dbReference type="PANTHER" id="PTHR11566:SF21">
    <property type="entry name" value="DYNAMIN RELATED PROTEIN 1, ISOFORM A"/>
    <property type="match status" value="1"/>
</dbReference>
<dbReference type="InterPro" id="IPR019762">
    <property type="entry name" value="Dynamin_GTPase_CS"/>
</dbReference>
<evidence type="ECO:0000256" key="6">
    <source>
        <dbReference type="ARBA" id="ARBA00022787"/>
    </source>
</evidence>
<comment type="similarity">
    <text evidence="12">Belongs to the TRAFAC class dynamin-like GTPase superfamily. Dynamin/Fzo/YdjA family.</text>
</comment>
<reference evidence="18 19" key="1">
    <citation type="submission" date="2018-07" db="EMBL/GenBank/DDBJ databases">
        <title>Genome sequencing of oomycete isolates from Chile give support for New Zealand origin for Phytophthora kernoviae and make available the first Nothophytophthora sp. genome.</title>
        <authorList>
            <person name="Studholme D.J."/>
            <person name="Sanfuentes E."/>
            <person name="Panda P."/>
            <person name="Hill R."/>
            <person name="Sambles C."/>
            <person name="Grant M."/>
            <person name="Williams N.M."/>
            <person name="Mcdougal R.L."/>
        </authorList>
    </citation>
    <scope>NUCLEOTIDE SEQUENCE [LARGE SCALE GENOMIC DNA]</scope>
    <source>
        <strain evidence="17">Chile6</strain>
        <strain evidence="16">Chile7</strain>
    </source>
</reference>
<evidence type="ECO:0000256" key="2">
    <source>
        <dbReference type="ARBA" id="ARBA00004514"/>
    </source>
</evidence>
<dbReference type="PROSITE" id="PS51388">
    <property type="entry name" value="GED"/>
    <property type="match status" value="1"/>
</dbReference>
<dbReference type="Gene3D" id="3.40.50.300">
    <property type="entry name" value="P-loop containing nucleotide triphosphate hydrolases"/>
    <property type="match status" value="1"/>
</dbReference>
<keyword evidence="6" id="KW-1000">Mitochondrion outer membrane</keyword>
<keyword evidence="11" id="KW-0472">Membrane</keyword>
<dbReference type="GO" id="GO:0005741">
    <property type="term" value="C:mitochondrial outer membrane"/>
    <property type="evidence" value="ECO:0007669"/>
    <property type="project" value="UniProtKB-SubCell"/>
</dbReference>
<dbReference type="Pfam" id="PF02212">
    <property type="entry name" value="GED"/>
    <property type="match status" value="1"/>
</dbReference>
<feature type="domain" description="Dynamin-type G" evidence="15">
    <location>
        <begin position="22"/>
        <end position="303"/>
    </location>
</feature>
<dbReference type="EC" id="3.6.5.5" evidence="3"/>
<accession>A0A3F2RUP3</accession>
<sequence length="738" mass="81990">MEQLIPIINKLQDVFSAIGQSPINLPQIVVIGSQSSGKSSVLENIVGKDFLPRGSGIVTRRPLVLQLYNSSATIPDENAEGEGAEAEEWGEFLHIPGQKFTDFDEIRTEIEKETDRITGKNKGISNKSINLKVFSPYVLNLTLVDLPGITKVPVGDQPVNIEEQIRDMCTEFISNPNSIILAVTSANTDLANSDALKMAREIDPDGQRTIGVLTKLDLMDDGTDAMDMLQGRVIPLKRGYVGVVNRSQADINSKLSIRESLSKEQNFFKTHPAYRAIASRMGTQYLSKTLNTILMHHIRDCLPEIKSKISSMVSDLDQEMGEMGSPTEQMSPTEMGGCLLNLLSHFSSNFTNSLDGRNHQLVEMDELYGGARINYIFNEIFSKSLREVNPFDGLSDEDIRTTIRNANGPRQSLFVPEVSFELLAKRQIGRLEQPGLQCVDLVFDELQRVTSQCETIELTRFPELRDRVMEVVNGMLRASLVPTQAMIQNLIQIELAYVNTNHPDFIGGSRAVAQLMEKMQRETMASAGAPNNNLATQDPRRGGQAIKQSGAPPSHAGAAEDKQEGNGLLSFFGGGRKKSGAEGPVSSKPAVVKLPQVPVSMRQGDDPTDRERIETEIIKSLLASYFDIVRKNFLDLVPKAIMCFMVGHSKENIQNELVSSLYRDDKLTELLAETGDIAARRSNCDEMRTLLQRALEIVNEVRDFNTFNKVGFLRLCMVEIPFTLVLNDTDIVIKRRRV</sequence>
<keyword evidence="9" id="KW-0496">Mitochondrion</keyword>
<dbReference type="InterPro" id="IPR027417">
    <property type="entry name" value="P-loop_NTPase"/>
</dbReference>
<dbReference type="Pfam" id="PF00350">
    <property type="entry name" value="Dynamin_N"/>
    <property type="match status" value="1"/>
</dbReference>
<dbReference type="Proteomes" id="UP000284657">
    <property type="component" value="Unassembled WGS sequence"/>
</dbReference>
<keyword evidence="4" id="KW-0963">Cytoplasm</keyword>
<dbReference type="GO" id="GO:0008289">
    <property type="term" value="F:lipid binding"/>
    <property type="evidence" value="ECO:0007669"/>
    <property type="project" value="UniProtKB-KW"/>
</dbReference>
<evidence type="ECO:0000313" key="16">
    <source>
        <dbReference type="EMBL" id="RLN53084.1"/>
    </source>
</evidence>
<proteinExistence type="inferred from homology"/>
<dbReference type="SMART" id="SM00053">
    <property type="entry name" value="DYNc"/>
    <property type="match status" value="1"/>
</dbReference>
<comment type="subcellular location">
    <subcellularLocation>
        <location evidence="2">Cytoplasm</location>
        <location evidence="2">Cytosol</location>
    </subcellularLocation>
    <subcellularLocation>
        <location evidence="1">Mitochondrion outer membrane</location>
    </subcellularLocation>
</comment>
<keyword evidence="10 12" id="KW-0342">GTP-binding</keyword>
<dbReference type="AlphaFoldDB" id="A0A3F2RUP3"/>
<evidence type="ECO:0000259" key="15">
    <source>
        <dbReference type="PROSITE" id="PS51718"/>
    </source>
</evidence>
<name>A0A3F2RUP3_9STRA</name>
<dbReference type="FunFam" id="3.40.50.300:FF:000172">
    <property type="entry name" value="Dynamin-1-like protein isoform 1"/>
    <property type="match status" value="1"/>
</dbReference>
<evidence type="ECO:0000313" key="19">
    <source>
        <dbReference type="Proteomes" id="UP000284657"/>
    </source>
</evidence>
<dbReference type="SUPFAM" id="SSF52540">
    <property type="entry name" value="P-loop containing nucleoside triphosphate hydrolases"/>
    <property type="match status" value="1"/>
</dbReference>
<dbReference type="EMBL" id="MBDO02000092">
    <property type="protein sequence ID" value="RLN63579.1"/>
    <property type="molecule type" value="Genomic_DNA"/>
</dbReference>
<dbReference type="CDD" id="cd08771">
    <property type="entry name" value="DLP_1"/>
    <property type="match status" value="1"/>
</dbReference>
<evidence type="ECO:0000256" key="7">
    <source>
        <dbReference type="ARBA" id="ARBA00022801"/>
    </source>
</evidence>
<comment type="caution">
    <text evidence="17">The sequence shown here is derived from an EMBL/GenBank/DDBJ whole genome shotgun (WGS) entry which is preliminary data.</text>
</comment>
<dbReference type="InterPro" id="IPR000375">
    <property type="entry name" value="Dynamin_stalk"/>
</dbReference>
<evidence type="ECO:0000256" key="10">
    <source>
        <dbReference type="ARBA" id="ARBA00023134"/>
    </source>
</evidence>
<dbReference type="PRINTS" id="PR00195">
    <property type="entry name" value="DYNAMIN"/>
</dbReference>
<dbReference type="Pfam" id="PF01031">
    <property type="entry name" value="Dynamin_M"/>
    <property type="match status" value="1"/>
</dbReference>